<dbReference type="PANTHER" id="PTHR12121:SF68">
    <property type="entry name" value="CARBON CATABOLITE REPRESSOR PROTEIN 4 HOMOLOG 4-RELATED"/>
    <property type="match status" value="1"/>
</dbReference>
<dbReference type="EMBL" id="JANJYI010000008">
    <property type="protein sequence ID" value="KAK2639121.1"/>
    <property type="molecule type" value="Genomic_DNA"/>
</dbReference>
<reference evidence="1" key="1">
    <citation type="journal article" date="2023" name="Plant J.">
        <title>Genome sequences and population genomics provide insights into the demographic history, inbreeding, and mutation load of two 'living fossil' tree species of Dipteronia.</title>
        <authorList>
            <person name="Feng Y."/>
            <person name="Comes H.P."/>
            <person name="Chen J."/>
            <person name="Zhu S."/>
            <person name="Lu R."/>
            <person name="Zhang X."/>
            <person name="Li P."/>
            <person name="Qiu J."/>
            <person name="Olsen K.M."/>
            <person name="Qiu Y."/>
        </authorList>
    </citation>
    <scope>NUCLEOTIDE SEQUENCE</scope>
    <source>
        <strain evidence="1">KIB01</strain>
    </source>
</reference>
<dbReference type="Proteomes" id="UP001280121">
    <property type="component" value="Unassembled WGS sequence"/>
</dbReference>
<dbReference type="Gene3D" id="3.60.10.10">
    <property type="entry name" value="Endonuclease/exonuclease/phosphatase"/>
    <property type="match status" value="1"/>
</dbReference>
<proteinExistence type="predicted"/>
<comment type="caution">
    <text evidence="1">The sequence shown here is derived from an EMBL/GenBank/DDBJ whole genome shotgun (WGS) entry which is preliminary data.</text>
</comment>
<evidence type="ECO:0000313" key="2">
    <source>
        <dbReference type="Proteomes" id="UP001280121"/>
    </source>
</evidence>
<sequence>MSSHLFLEPVLSYVKFAQTIYLTQHSAEFKTLVSKKFGCTEPFVIVVDDFNLEPTSTAYHYIVSGYPGSKLWIENNEVLVKVESFGEMPMALCSVYALAKGREPKFTNCKPKFKYTLDYIFFSPSRFITPINVLKLPDSTESPDVIGGLPHFYHPSDHLPIVAEFEIRKQWDLAILCNYELTIRLTLFFF</sequence>
<dbReference type="InterPro" id="IPR050410">
    <property type="entry name" value="CCR4/nocturin_mRNA_transcr"/>
</dbReference>
<evidence type="ECO:0008006" key="3">
    <source>
        <dbReference type="Google" id="ProtNLM"/>
    </source>
</evidence>
<dbReference type="InterPro" id="IPR036691">
    <property type="entry name" value="Endo/exonu/phosph_ase_sf"/>
</dbReference>
<evidence type="ECO:0000313" key="1">
    <source>
        <dbReference type="EMBL" id="KAK2639121.1"/>
    </source>
</evidence>
<gene>
    <name evidence="1" type="ORF">Ddye_026916</name>
</gene>
<name>A0AAD9WPZ7_9ROSI</name>
<dbReference type="GO" id="GO:0000175">
    <property type="term" value="F:3'-5'-RNA exonuclease activity"/>
    <property type="evidence" value="ECO:0007669"/>
    <property type="project" value="TreeGrafter"/>
</dbReference>
<dbReference type="PANTHER" id="PTHR12121">
    <property type="entry name" value="CARBON CATABOLITE REPRESSOR PROTEIN 4"/>
    <property type="match status" value="1"/>
</dbReference>
<dbReference type="AlphaFoldDB" id="A0AAD9WPZ7"/>
<organism evidence="1 2">
    <name type="scientific">Dipteronia dyeriana</name>
    <dbReference type="NCBI Taxonomy" id="168575"/>
    <lineage>
        <taxon>Eukaryota</taxon>
        <taxon>Viridiplantae</taxon>
        <taxon>Streptophyta</taxon>
        <taxon>Embryophyta</taxon>
        <taxon>Tracheophyta</taxon>
        <taxon>Spermatophyta</taxon>
        <taxon>Magnoliopsida</taxon>
        <taxon>eudicotyledons</taxon>
        <taxon>Gunneridae</taxon>
        <taxon>Pentapetalae</taxon>
        <taxon>rosids</taxon>
        <taxon>malvids</taxon>
        <taxon>Sapindales</taxon>
        <taxon>Sapindaceae</taxon>
        <taxon>Hippocastanoideae</taxon>
        <taxon>Acereae</taxon>
        <taxon>Dipteronia</taxon>
    </lineage>
</organism>
<keyword evidence="2" id="KW-1185">Reference proteome</keyword>
<dbReference type="SUPFAM" id="SSF56219">
    <property type="entry name" value="DNase I-like"/>
    <property type="match status" value="1"/>
</dbReference>
<protein>
    <recommendedName>
        <fullName evidence="3">Endonuclease/exonuclease/phosphatase domain-containing protein</fullName>
    </recommendedName>
</protein>
<accession>A0AAD9WPZ7</accession>